<dbReference type="PRINTS" id="PR00850">
    <property type="entry name" value="GLHYDRLASE59"/>
</dbReference>
<evidence type="ECO:0000256" key="6">
    <source>
        <dbReference type="SAM" id="SignalP"/>
    </source>
</evidence>
<dbReference type="PANTHER" id="PTHR15172">
    <property type="entry name" value="GALACTOCEREBROSIDASE"/>
    <property type="match status" value="1"/>
</dbReference>
<dbReference type="OrthoDB" id="9806701at2"/>
<name>A0A5B2WKI2_9PSEU</name>
<dbReference type="GO" id="GO:0016020">
    <property type="term" value="C:membrane"/>
    <property type="evidence" value="ECO:0007669"/>
    <property type="project" value="GOC"/>
</dbReference>
<dbReference type="Pfam" id="PF14200">
    <property type="entry name" value="RicinB_lectin_2"/>
    <property type="match status" value="3"/>
</dbReference>
<gene>
    <name evidence="8" type="ORF">F0L68_38395</name>
</gene>
<organism evidence="8 9">
    <name type="scientific">Solihabitans fulvus</name>
    <dbReference type="NCBI Taxonomy" id="1892852"/>
    <lineage>
        <taxon>Bacteria</taxon>
        <taxon>Bacillati</taxon>
        <taxon>Actinomycetota</taxon>
        <taxon>Actinomycetes</taxon>
        <taxon>Pseudonocardiales</taxon>
        <taxon>Pseudonocardiaceae</taxon>
        <taxon>Solihabitans</taxon>
    </lineage>
</organism>
<reference evidence="8 9" key="2">
    <citation type="submission" date="2019-09" db="EMBL/GenBank/DDBJ databases">
        <authorList>
            <person name="Jin C."/>
        </authorList>
    </citation>
    <scope>NUCLEOTIDE SEQUENCE [LARGE SCALE GENOMIC DNA]</scope>
    <source>
        <strain evidence="8 9">AN110305</strain>
    </source>
</reference>
<feature type="chain" id="PRO_5022697004" description="galactosylceramidase" evidence="6">
    <location>
        <begin position="28"/>
        <end position="946"/>
    </location>
</feature>
<accession>A0A5B2WKI2</accession>
<evidence type="ECO:0000256" key="2">
    <source>
        <dbReference type="ARBA" id="ARBA00012657"/>
    </source>
</evidence>
<dbReference type="CDD" id="cd00161">
    <property type="entry name" value="beta-trefoil_Ricin-like"/>
    <property type="match status" value="2"/>
</dbReference>
<evidence type="ECO:0000256" key="1">
    <source>
        <dbReference type="ARBA" id="ARBA00005637"/>
    </source>
</evidence>
<dbReference type="PANTHER" id="PTHR15172:SF1">
    <property type="entry name" value="GALACTOCEREBROSIDASE"/>
    <property type="match status" value="1"/>
</dbReference>
<dbReference type="SUPFAM" id="SSF49899">
    <property type="entry name" value="Concanavalin A-like lectins/glucanases"/>
    <property type="match status" value="1"/>
</dbReference>
<reference evidence="8 9" key="1">
    <citation type="submission" date="2019-09" db="EMBL/GenBank/DDBJ databases">
        <title>Goodfellowia gen. nov., a new genus of the Pseudonocardineae related to Actinoalloteichus, containing Goodfellowia coeruleoviolacea gen. nov., comb. nov. gen. nov., comb. nov.</title>
        <authorList>
            <person name="Labeda D."/>
        </authorList>
    </citation>
    <scope>NUCLEOTIDE SEQUENCE [LARGE SCALE GENOMIC DNA]</scope>
    <source>
        <strain evidence="8 9">AN110305</strain>
    </source>
</reference>
<comment type="caution">
    <text evidence="8">The sequence shown here is derived from an EMBL/GenBank/DDBJ whole genome shotgun (WGS) entry which is preliminary data.</text>
</comment>
<dbReference type="InterPro" id="IPR001286">
    <property type="entry name" value="Glyco_hydro_59"/>
</dbReference>
<evidence type="ECO:0000259" key="7">
    <source>
        <dbReference type="SMART" id="SM00458"/>
    </source>
</evidence>
<keyword evidence="4" id="KW-0442">Lipid degradation</keyword>
<dbReference type="InterPro" id="IPR049162">
    <property type="entry name" value="GH59_C"/>
</dbReference>
<dbReference type="SMART" id="SM00458">
    <property type="entry name" value="RICIN"/>
    <property type="match status" value="2"/>
</dbReference>
<dbReference type="Gene3D" id="3.20.20.70">
    <property type="entry name" value="Aldolase class I"/>
    <property type="match status" value="1"/>
</dbReference>
<dbReference type="AlphaFoldDB" id="A0A5B2WKI2"/>
<dbReference type="GO" id="GO:0004336">
    <property type="term" value="F:galactosylceramidase activity"/>
    <property type="evidence" value="ECO:0007669"/>
    <property type="project" value="UniProtKB-EC"/>
</dbReference>
<feature type="domain" description="Ricin B lectin" evidence="7">
    <location>
        <begin position="667"/>
        <end position="802"/>
    </location>
</feature>
<dbReference type="PROSITE" id="PS50231">
    <property type="entry name" value="RICIN_B_LECTIN"/>
    <property type="match status" value="2"/>
</dbReference>
<proteinExistence type="inferred from homology"/>
<sequence length="946" mass="98237">MRQLRWPALILAVLAATWTAGLAPALAAAPAATMTITVDGASGGRVFDGIGAISGGGGNSRLLLDYPEPQRSQILDYMFKPGYGASLQILKVEIGGDANSTDGSESSHMHTSGDLNCDRGYEWWLMAQAKARNPNIALYGLAWGAPGWLGGGNFWSADTVTYLTNWLGCAKSHGLTIDYLGGWNERGYDKGWYENLHAAVANAGYPTRIVGADSGWDVADAMMSDPAFNASVDIVGTHYPCQGDGGPADVCSTTANSLATGKPLWASENGSQDDNSGSFALIRSITRGYVDAKMTAYLNWPLLAAIYPNLGYNTTGLAVANQPWSGNYGIGKSTWATAQVTQFTQPGWRFLDSASGFLTGNRAAGSYVSLKSPNGRDYSSIVETTSATAVQTVSFRVTGGLSTAPVHLWATNLNSSNPNDYFTHTADLTPSGGAYSFTAQPGYVYSLSTVGGQGRGTAASPPRASLALPYADDFDGGTPGREARYLSQQNGAFEVAGCGGGRGGRCVRQMAPISPINWDNGSDPYTLVGDLGWTDYTVTSDVLLEQPGAVQLMGRVTTQHPFAVAGIDAYYLQASDTGAWSIVRNDTNAQLTTLASGTVAALGTGRWHTLAVSFQGNTITAKIDGATVGSVADSTYPTGQAGLGVRGYQTDEFDNLAVTPAGAPPATSSYRLVNRNSGKVLEVAGSSTSDGALVDQATDTGAPAQQWQLLADGSGSLRLTNAGSGRALDLPGQAAGTQLDQRAPTGAQGQQWQLQPTADGYYTILGHGSGLVADVSGASTADGAPVIGWPVNGGANQQWRLQAVPTANVTYQLVNRASGLVADVSGASTADGGVVIGWQPNGGGNQHWRLAPSGGNYTLMNSGSGKVLDVPGATTTPDTQLEQWTYNGGANQQWQFRSTGDGYYQLVGAGNGLAVDMRAGSTAQGAAVVQNPVSTAPSQQWQLAAE</sequence>
<dbReference type="Gene3D" id="2.80.10.50">
    <property type="match status" value="4"/>
</dbReference>
<evidence type="ECO:0000256" key="4">
    <source>
        <dbReference type="ARBA" id="ARBA00022963"/>
    </source>
</evidence>
<comment type="similarity">
    <text evidence="1">Belongs to the glycosyl hydrolase 59 family.</text>
</comment>
<evidence type="ECO:0000313" key="9">
    <source>
        <dbReference type="Proteomes" id="UP000323454"/>
    </source>
</evidence>
<feature type="signal peptide" evidence="6">
    <location>
        <begin position="1"/>
        <end position="27"/>
    </location>
</feature>
<dbReference type="InterPro" id="IPR013785">
    <property type="entry name" value="Aldolase_TIM"/>
</dbReference>
<keyword evidence="9" id="KW-1185">Reference proteome</keyword>
<keyword evidence="3" id="KW-0443">Lipid metabolism</keyword>
<keyword evidence="6" id="KW-0732">Signal</keyword>
<dbReference type="EC" id="3.2.1.46" evidence="2"/>
<dbReference type="InterPro" id="IPR035992">
    <property type="entry name" value="Ricin_B-like_lectins"/>
</dbReference>
<dbReference type="InterPro" id="IPR000772">
    <property type="entry name" value="Ricin_B_lectin"/>
</dbReference>
<dbReference type="Gene3D" id="2.60.120.560">
    <property type="entry name" value="Exo-inulinase, domain 1"/>
    <property type="match status" value="1"/>
</dbReference>
<dbReference type="Proteomes" id="UP000323454">
    <property type="component" value="Unassembled WGS sequence"/>
</dbReference>
<dbReference type="Pfam" id="PF02057">
    <property type="entry name" value="Glyco_hydro_59"/>
    <property type="match status" value="1"/>
</dbReference>
<dbReference type="SUPFAM" id="SSF51445">
    <property type="entry name" value="(Trans)glycosidases"/>
    <property type="match status" value="1"/>
</dbReference>
<dbReference type="Gene3D" id="3.20.20.80">
    <property type="entry name" value="Glycosidases"/>
    <property type="match status" value="1"/>
</dbReference>
<dbReference type="SUPFAM" id="SSF50370">
    <property type="entry name" value="Ricin B-like lectins"/>
    <property type="match status" value="2"/>
</dbReference>
<dbReference type="Pfam" id="PF21708">
    <property type="entry name" value="Glyco_hydro_59_C"/>
    <property type="match status" value="1"/>
</dbReference>
<dbReference type="GO" id="GO:0005764">
    <property type="term" value="C:lysosome"/>
    <property type="evidence" value="ECO:0007669"/>
    <property type="project" value="TreeGrafter"/>
</dbReference>
<keyword evidence="3" id="KW-0746">Sphingolipid metabolism</keyword>
<dbReference type="InterPro" id="IPR017853">
    <property type="entry name" value="GH"/>
</dbReference>
<dbReference type="GO" id="GO:0006683">
    <property type="term" value="P:galactosylceramide catabolic process"/>
    <property type="evidence" value="ECO:0007669"/>
    <property type="project" value="InterPro"/>
</dbReference>
<dbReference type="EMBL" id="VUOB01000086">
    <property type="protein sequence ID" value="KAA2250966.1"/>
    <property type="molecule type" value="Genomic_DNA"/>
</dbReference>
<feature type="domain" description="Ricin B lectin" evidence="7">
    <location>
        <begin position="809"/>
        <end position="944"/>
    </location>
</feature>
<dbReference type="RefSeq" id="WP_149854841.1">
    <property type="nucleotide sequence ID" value="NZ_VUOB01000086.1"/>
</dbReference>
<evidence type="ECO:0000256" key="5">
    <source>
        <dbReference type="ARBA" id="ARBA00033098"/>
    </source>
</evidence>
<dbReference type="InterPro" id="IPR013320">
    <property type="entry name" value="ConA-like_dom_sf"/>
</dbReference>
<dbReference type="InterPro" id="IPR049161">
    <property type="entry name" value="GH59_cat"/>
</dbReference>
<evidence type="ECO:0000313" key="8">
    <source>
        <dbReference type="EMBL" id="KAA2250966.1"/>
    </source>
</evidence>
<evidence type="ECO:0000256" key="3">
    <source>
        <dbReference type="ARBA" id="ARBA00022919"/>
    </source>
</evidence>
<protein>
    <recommendedName>
        <fullName evidence="2">galactosylceramidase</fullName>
        <ecNumber evidence="2">3.2.1.46</ecNumber>
    </recommendedName>
    <alternativeName>
        <fullName evidence="5">Galactosylceramidase</fullName>
    </alternativeName>
</protein>